<comment type="similarity">
    <text evidence="3 13">Belongs to the peptidase M16 family.</text>
</comment>
<dbReference type="InterPro" id="IPR050626">
    <property type="entry name" value="Peptidase_M16"/>
</dbReference>
<comment type="function">
    <text evidence="11">Required for coenzyme pyrroloquinoline quinone (PQQ) biosynthesis. It is thought that this protein is a protease that cleaves peptides bond in a small peptide (gene pqqA), providing the glutamate and tyrosine residues which are necessary for the synthesis of PQQ.</text>
</comment>
<evidence type="ECO:0000313" key="18">
    <source>
        <dbReference type="Proteomes" id="UP000429555"/>
    </source>
</evidence>
<keyword evidence="10" id="KW-0482">Metalloprotease</keyword>
<dbReference type="Proteomes" id="UP000429555">
    <property type="component" value="Unassembled WGS sequence"/>
</dbReference>
<dbReference type="Pfam" id="PF05193">
    <property type="entry name" value="Peptidase_M16_C"/>
    <property type="match status" value="1"/>
</dbReference>
<keyword evidence="9" id="KW-0884">PQQ biosynthesis</keyword>
<evidence type="ECO:0000259" key="16">
    <source>
        <dbReference type="Pfam" id="PF22456"/>
    </source>
</evidence>
<dbReference type="InterPro" id="IPR011844">
    <property type="entry name" value="PQQ_synth_PqqF"/>
</dbReference>
<dbReference type="EMBL" id="WKJZ01000001">
    <property type="protein sequence ID" value="MVW75424.1"/>
    <property type="molecule type" value="Genomic_DNA"/>
</dbReference>
<organism evidence="17 18">
    <name type="scientific">Pseudomonas xionganensis</name>
    <dbReference type="NCBI Taxonomy" id="2654845"/>
    <lineage>
        <taxon>Bacteria</taxon>
        <taxon>Pseudomonadati</taxon>
        <taxon>Pseudomonadota</taxon>
        <taxon>Gammaproteobacteria</taxon>
        <taxon>Pseudomonadales</taxon>
        <taxon>Pseudomonadaceae</taxon>
        <taxon>Pseudomonas</taxon>
    </lineage>
</organism>
<keyword evidence="18" id="KW-1185">Reference proteome</keyword>
<dbReference type="InterPro" id="IPR011765">
    <property type="entry name" value="Pept_M16_N"/>
</dbReference>
<evidence type="ECO:0000313" key="17">
    <source>
        <dbReference type="EMBL" id="MVW75424.1"/>
    </source>
</evidence>
<evidence type="ECO:0000256" key="3">
    <source>
        <dbReference type="ARBA" id="ARBA00007261"/>
    </source>
</evidence>
<evidence type="ECO:0000256" key="2">
    <source>
        <dbReference type="ARBA" id="ARBA00004886"/>
    </source>
</evidence>
<proteinExistence type="inferred from homology"/>
<name>A0A6I4KTL9_9PSED</name>
<evidence type="ECO:0000259" key="14">
    <source>
        <dbReference type="Pfam" id="PF00675"/>
    </source>
</evidence>
<dbReference type="Pfam" id="PF22456">
    <property type="entry name" value="PqqF-like_C_4"/>
    <property type="match status" value="1"/>
</dbReference>
<evidence type="ECO:0000256" key="7">
    <source>
        <dbReference type="ARBA" id="ARBA00022801"/>
    </source>
</evidence>
<reference evidence="17 18" key="1">
    <citation type="submission" date="2019-11" db="EMBL/GenBank/DDBJ databases">
        <title>Pseudomonas flavidum sp. nov., isolated from Baiyang Lake.</title>
        <authorList>
            <person name="Zhao Y."/>
        </authorList>
    </citation>
    <scope>NUCLEOTIDE SEQUENCE [LARGE SCALE GENOMIC DNA]</scope>
    <source>
        <strain evidence="18">R-22-3 w-18</strain>
    </source>
</reference>
<dbReference type="GO" id="GO:0018189">
    <property type="term" value="P:pyrroloquinoline quinone biosynthetic process"/>
    <property type="evidence" value="ECO:0007669"/>
    <property type="project" value="UniProtKB-UniPathway"/>
</dbReference>
<dbReference type="PANTHER" id="PTHR43690:SF18">
    <property type="entry name" value="INSULIN-DEGRADING ENZYME-RELATED"/>
    <property type="match status" value="1"/>
</dbReference>
<dbReference type="InterPro" id="IPR001431">
    <property type="entry name" value="Pept_M16_Zn_BS"/>
</dbReference>
<keyword evidence="5" id="KW-0645">Protease</keyword>
<dbReference type="GO" id="GO:0006508">
    <property type="term" value="P:proteolysis"/>
    <property type="evidence" value="ECO:0007669"/>
    <property type="project" value="UniProtKB-KW"/>
</dbReference>
<dbReference type="SUPFAM" id="SSF63411">
    <property type="entry name" value="LuxS/MPP-like metallohydrolase"/>
    <property type="match status" value="2"/>
</dbReference>
<dbReference type="InterPro" id="IPR054734">
    <property type="entry name" value="PqqF-like_C_4"/>
</dbReference>
<feature type="domain" description="Coenzyme PQQ synthesis protein F-like C-terminal lobe" evidence="16">
    <location>
        <begin position="688"/>
        <end position="785"/>
    </location>
</feature>
<comment type="caution">
    <text evidence="17">The sequence shown here is derived from an EMBL/GenBank/DDBJ whole genome shotgun (WGS) entry which is preliminary data.</text>
</comment>
<evidence type="ECO:0000256" key="6">
    <source>
        <dbReference type="ARBA" id="ARBA00022723"/>
    </source>
</evidence>
<evidence type="ECO:0000256" key="9">
    <source>
        <dbReference type="ARBA" id="ARBA00022905"/>
    </source>
</evidence>
<dbReference type="GO" id="GO:0005737">
    <property type="term" value="C:cytoplasm"/>
    <property type="evidence" value="ECO:0007669"/>
    <property type="project" value="UniProtKB-ARBA"/>
</dbReference>
<comment type="cofactor">
    <cofactor evidence="1">
        <name>Zn(2+)</name>
        <dbReference type="ChEBI" id="CHEBI:29105"/>
    </cofactor>
</comment>
<evidence type="ECO:0000256" key="5">
    <source>
        <dbReference type="ARBA" id="ARBA00022670"/>
    </source>
</evidence>
<feature type="domain" description="Peptidase M16 C-terminal" evidence="15">
    <location>
        <begin position="197"/>
        <end position="357"/>
    </location>
</feature>
<evidence type="ECO:0000256" key="10">
    <source>
        <dbReference type="ARBA" id="ARBA00023049"/>
    </source>
</evidence>
<evidence type="ECO:0000256" key="1">
    <source>
        <dbReference type="ARBA" id="ARBA00001947"/>
    </source>
</evidence>
<dbReference type="PANTHER" id="PTHR43690">
    <property type="entry name" value="NARDILYSIN"/>
    <property type="match status" value="1"/>
</dbReference>
<dbReference type="PROSITE" id="PS00143">
    <property type="entry name" value="INSULINASE"/>
    <property type="match status" value="1"/>
</dbReference>
<comment type="pathway">
    <text evidence="2">Cofactor biosynthesis; pyrroloquinoline quinone biosynthesis.</text>
</comment>
<evidence type="ECO:0000256" key="12">
    <source>
        <dbReference type="ARBA" id="ARBA00030977"/>
    </source>
</evidence>
<dbReference type="GO" id="GO:0008270">
    <property type="term" value="F:zinc ion binding"/>
    <property type="evidence" value="ECO:0007669"/>
    <property type="project" value="InterPro"/>
</dbReference>
<feature type="domain" description="Peptidase M16 N-terminal" evidence="14">
    <location>
        <begin position="37"/>
        <end position="177"/>
    </location>
</feature>
<dbReference type="AlphaFoldDB" id="A0A6I4KTL9"/>
<dbReference type="NCBIfam" id="TIGR02110">
    <property type="entry name" value="PQQ_syn_pqqF"/>
    <property type="match status" value="1"/>
</dbReference>
<protein>
    <recommendedName>
        <fullName evidence="4">Coenzyme PQQ synthesis protein F</fullName>
    </recommendedName>
    <alternativeName>
        <fullName evidence="12">Pyrroloquinoline quinone biosynthesis protein F</fullName>
    </alternativeName>
</protein>
<sequence>MLVASLDRCEALAMAPCAPVDAPSEPLQLRLANGLAVALLSRPDLPRAALSVRVAAGSHDEPVAFAGLAHFLEHLLFLGGAAFAGEQRLMPFVRACGGQLNASTQAHHSDYFCEVPAQQLEGALARLLDMLWQPLLDPAAQRAEREVLQAEFLARSGDGQTLIQTALGQTVAAGHPLGGFYAGNRQTLVVEQPAFQQALWAFYRQYYQPTSMQLTLVGPQPLNELLALVQPFGQYRFEREPPRPMAPAPGLLPLRQQALQLCLADSPPALHLGFALDYDSPQALVEALDFLQFMLARQNPGGVLEQLRTAGLCRQLRGQLVYQHQGQGLWLLSGQEAPEPERLAAALFDWLRWLAGQAPWAEQQAEYRRVRQRQLAGLGPLELARTWQAALLGEGDPRGGLSSASLALLPDLLQQMQQLARRIYLRSSTEPAPAWPSAGFALAMRALQTPKLPAWRQPWRLPARNPWLARQLARVPDLQLTGIVSFRDSPQILLANDQAQIHWRCGLGQALPLSGLKALLDERLQSLQSLAAEAGLSLQASAGERWLELQLSGAEALLPALLGQALQMLNEAEGAEVKPVAEAGGQWPIRQLLEAWPASFAMADELAADHGAGHFWMVRHQGQLFGGSVHTRHEIQQLLAPGAPPAAPQLGAVPTGWQQVGQPGQEAALLLFCPMMRVTPEMEAAWRLLAQPLQEAFYQRMRVELQLGYALLCGYRQVQGRRGILFAVQSPKVDTAQLRAHIEALLAEQVAILSDWPAEQLRQAAAELGQRLHSEAPLEQAQQHWQAWLAGLPAEHPQAVIQACAMLDRATWREALQQLEQAPRQILANQPAPR</sequence>
<evidence type="ECO:0000256" key="8">
    <source>
        <dbReference type="ARBA" id="ARBA00022833"/>
    </source>
</evidence>
<dbReference type="RefSeq" id="WP_160344553.1">
    <property type="nucleotide sequence ID" value="NZ_WKJZ01000001.1"/>
</dbReference>
<accession>A0A6I4KTL9</accession>
<gene>
    <name evidence="17" type="primary">pqqF</name>
    <name evidence="17" type="ORF">GJV18_08850</name>
</gene>
<dbReference type="UniPathway" id="UPA00539"/>
<dbReference type="Gene3D" id="3.30.830.10">
    <property type="entry name" value="Metalloenzyme, LuxS/M16 peptidase-like"/>
    <property type="match status" value="2"/>
</dbReference>
<dbReference type="InterPro" id="IPR007863">
    <property type="entry name" value="Peptidase_M16_C"/>
</dbReference>
<keyword evidence="7 17" id="KW-0378">Hydrolase</keyword>
<dbReference type="InterPro" id="IPR011249">
    <property type="entry name" value="Metalloenz_LuxS/M16"/>
</dbReference>
<dbReference type="GO" id="GO:0004222">
    <property type="term" value="F:metalloendopeptidase activity"/>
    <property type="evidence" value="ECO:0007669"/>
    <property type="project" value="InterPro"/>
</dbReference>
<dbReference type="Pfam" id="PF00675">
    <property type="entry name" value="Peptidase_M16"/>
    <property type="match status" value="1"/>
</dbReference>
<evidence type="ECO:0000256" key="4">
    <source>
        <dbReference type="ARBA" id="ARBA00015088"/>
    </source>
</evidence>
<keyword evidence="6" id="KW-0479">Metal-binding</keyword>
<evidence type="ECO:0000256" key="13">
    <source>
        <dbReference type="RuleBase" id="RU004447"/>
    </source>
</evidence>
<evidence type="ECO:0000256" key="11">
    <source>
        <dbReference type="ARBA" id="ARBA00024932"/>
    </source>
</evidence>
<keyword evidence="8" id="KW-0862">Zinc</keyword>
<evidence type="ECO:0000259" key="15">
    <source>
        <dbReference type="Pfam" id="PF05193"/>
    </source>
</evidence>